<evidence type="ECO:0000259" key="4">
    <source>
        <dbReference type="Pfam" id="PF23654"/>
    </source>
</evidence>
<evidence type="ECO:0000313" key="6">
    <source>
        <dbReference type="Proteomes" id="UP000655225"/>
    </source>
</evidence>
<dbReference type="Proteomes" id="UP000655225">
    <property type="component" value="Unassembled WGS sequence"/>
</dbReference>
<evidence type="ECO:0000259" key="2">
    <source>
        <dbReference type="Pfam" id="PF23568"/>
    </source>
</evidence>
<evidence type="ECO:0000313" key="5">
    <source>
        <dbReference type="EMBL" id="KAF8412731.1"/>
    </source>
</evidence>
<dbReference type="InterPro" id="IPR055566">
    <property type="entry name" value="ARM_LIN"/>
</dbReference>
<evidence type="ECO:0008006" key="7">
    <source>
        <dbReference type="Google" id="ProtNLM"/>
    </source>
</evidence>
<dbReference type="Gene3D" id="1.25.10.10">
    <property type="entry name" value="Leucine-rich Repeat Variant"/>
    <property type="match status" value="2"/>
</dbReference>
<dbReference type="Pfam" id="PF23568">
    <property type="entry name" value="ARM_LIN"/>
    <property type="match status" value="1"/>
</dbReference>
<proteinExistence type="predicted"/>
<dbReference type="OrthoDB" id="635642at2759"/>
<dbReference type="Pfam" id="PF23628">
    <property type="entry name" value="ARM_LIN_C"/>
    <property type="match status" value="1"/>
</dbReference>
<dbReference type="AlphaFoldDB" id="A0A835A1H2"/>
<feature type="domain" description="Putative E3 ubiquitin-protein ligase LIN N-terminal" evidence="2">
    <location>
        <begin position="98"/>
        <end position="324"/>
    </location>
</feature>
<comment type="caution">
    <text evidence="5">The sequence shown here is derived from an EMBL/GenBank/DDBJ whole genome shotgun (WGS) entry which is preliminary data.</text>
</comment>
<evidence type="ECO:0000259" key="3">
    <source>
        <dbReference type="Pfam" id="PF23628"/>
    </source>
</evidence>
<dbReference type="InterPro" id="IPR056512">
    <property type="entry name" value="LIN_N"/>
</dbReference>
<dbReference type="InterPro" id="IPR016024">
    <property type="entry name" value="ARM-type_fold"/>
</dbReference>
<feature type="domain" description="Putative E3 ubiquitin-protein ligase LIN ARM repeats" evidence="4">
    <location>
        <begin position="459"/>
        <end position="619"/>
    </location>
</feature>
<dbReference type="EMBL" id="JABCRI010000001">
    <property type="protein sequence ID" value="KAF8412731.1"/>
    <property type="molecule type" value="Genomic_DNA"/>
</dbReference>
<dbReference type="OMA" id="PQEAAYY"/>
<dbReference type="PANTHER" id="PTHR35549">
    <property type="entry name" value="OS04G0584500 PROTEIN"/>
    <property type="match status" value="1"/>
</dbReference>
<dbReference type="InterPro" id="IPR011989">
    <property type="entry name" value="ARM-like"/>
</dbReference>
<dbReference type="PANTHER" id="PTHR35549:SF3">
    <property type="entry name" value="E3 UBIQUITIN-PROTEIN LIGASE LIN"/>
    <property type="match status" value="1"/>
</dbReference>
<sequence length="991" mass="110832">MASLQQLLAEEGFERGKYPKNRKPVKSKDHRTPDESIALPIYICRDRKSFDFYKQKSEKTPVRNGSMALSSKRVASKSERSNSTSEAPRRDEPAIDEVAIRAVISILSGYVGRYIKDESFRELVREKCYSCLARRKTDSDNGIFENMELGIESIERLAENQGTRKEMKMKSLRNSIRLLSIVASLNSQNTKNGFTCGTPNSHLSACAQLYLSIVYKLEKNDRISARHLLQVFCDSPFLARNHLLPDLWEHFFLPHLLHLKVWYSKEVEFASNSEYGEKEKRMKALSKVYNDQIDVGTIQFAHYYKEWLKVGVKAPPVPSVPLPSRPSYGSPGKRSSESFSSHSSISKTLYRAVFGPSLERRSMDCGSGDGALNDSWGSEEEEKTCTDEDNFKSGKGGHRRSSSQNYRNPKVELWPQTQKTDYSRLFPCRSESATWLVHGSHVAKKDAIKMEANTHFPPSDLSRAIATIGTSDSLSDCEIATRVIAKAWLDSQGDPVVQTTISKAPVIEGMLEVLFTSEDDEILELAISILAELVARNEVNRQIILNSDPQLEIFMRLLRSNSLFLKASVLLYLLKPKAKQMLYIEWVPLVLRVMEFGDQLQTLFTVQCSPLMAAFYFLDQLLTGFDEDRNIENARQVVSLGGLSLLIRRIEIGEIHDRTSAASIISSCIRADGSCRHYLANNLNKASIIELLVLENKRKSSGSALTLLIELVCLNRGAQTMFLDGLKNEGGSLNTMHILLIYLQRSPPEQRPLVAAILLLLDLLGDPLLYSMYREEVIDAITAALDCKTCNEKVQEQSGRALSLLGGHFSYMGEASTETWLLKQAGFDESSGDSFHDKEIVIDELTVCLVKAATVLLTSGNKRFLTALSDSIANGIPCLARASLVTVAWMSNSLPSIEDSNLRSMACSILVPQLLETLNYDRALEERVLASLALLNLVKSSECLSMLSLLDKELMGPLRNLTLVTWTAEEILSIATNSSKHQYPQLEIVPS</sequence>
<gene>
    <name evidence="5" type="ORF">HHK36_000700</name>
</gene>
<feature type="region of interest" description="Disordered" evidence="1">
    <location>
        <begin position="55"/>
        <end position="92"/>
    </location>
</feature>
<reference evidence="5 6" key="1">
    <citation type="submission" date="2020-04" db="EMBL/GenBank/DDBJ databases">
        <title>Plant Genome Project.</title>
        <authorList>
            <person name="Zhang R.-G."/>
        </authorList>
    </citation>
    <scope>NUCLEOTIDE SEQUENCE [LARGE SCALE GENOMIC DNA]</scope>
    <source>
        <strain evidence="5">YNK0</strain>
        <tissue evidence="5">Leaf</tissue>
    </source>
</reference>
<dbReference type="InterPro" id="IPR056514">
    <property type="entry name" value="ARM_LIN_2nd"/>
</dbReference>
<feature type="domain" description="Putative E3 ubiquitin-protein ligase LIN ARM-like" evidence="3">
    <location>
        <begin position="620"/>
        <end position="974"/>
    </location>
</feature>
<dbReference type="Pfam" id="PF23654">
    <property type="entry name" value="ARM_LIN_2nd"/>
    <property type="match status" value="1"/>
</dbReference>
<feature type="region of interest" description="Disordered" evidence="1">
    <location>
        <begin position="10"/>
        <end position="33"/>
    </location>
</feature>
<evidence type="ECO:0000256" key="1">
    <source>
        <dbReference type="SAM" id="MobiDB-lite"/>
    </source>
</evidence>
<accession>A0A835A1H2</accession>
<name>A0A835A1H2_TETSI</name>
<feature type="compositionally biased region" description="Basic and acidic residues" evidence="1">
    <location>
        <begin position="383"/>
        <end position="392"/>
    </location>
</feature>
<keyword evidence="6" id="KW-1185">Reference proteome</keyword>
<organism evidence="5 6">
    <name type="scientific">Tetracentron sinense</name>
    <name type="common">Spur-leaf</name>
    <dbReference type="NCBI Taxonomy" id="13715"/>
    <lineage>
        <taxon>Eukaryota</taxon>
        <taxon>Viridiplantae</taxon>
        <taxon>Streptophyta</taxon>
        <taxon>Embryophyta</taxon>
        <taxon>Tracheophyta</taxon>
        <taxon>Spermatophyta</taxon>
        <taxon>Magnoliopsida</taxon>
        <taxon>Trochodendrales</taxon>
        <taxon>Trochodendraceae</taxon>
        <taxon>Tetracentron</taxon>
    </lineage>
</organism>
<feature type="region of interest" description="Disordered" evidence="1">
    <location>
        <begin position="364"/>
        <end position="414"/>
    </location>
</feature>
<feature type="region of interest" description="Disordered" evidence="1">
    <location>
        <begin position="319"/>
        <end position="340"/>
    </location>
</feature>
<protein>
    <recommendedName>
        <fullName evidence="7">E3 ubiquitin-protein ligase LIN</fullName>
    </recommendedName>
</protein>
<dbReference type="SUPFAM" id="SSF48371">
    <property type="entry name" value="ARM repeat"/>
    <property type="match status" value="1"/>
</dbReference>